<feature type="region of interest" description="Disordered" evidence="2">
    <location>
        <begin position="170"/>
        <end position="215"/>
    </location>
</feature>
<feature type="region of interest" description="Disordered" evidence="2">
    <location>
        <begin position="1"/>
        <end position="149"/>
    </location>
</feature>
<feature type="compositionally biased region" description="Low complexity" evidence="2">
    <location>
        <begin position="170"/>
        <end position="182"/>
    </location>
</feature>
<dbReference type="InterPro" id="IPR050921">
    <property type="entry name" value="T4SS_GSP_E_ATPase"/>
</dbReference>
<protein>
    <submittedName>
        <fullName evidence="4">Type IV pilus twitching motility protein PilT</fullName>
    </submittedName>
</protein>
<organism evidence="4 5">
    <name type="scientific">Cellulomonas alba</name>
    <dbReference type="NCBI Taxonomy" id="3053467"/>
    <lineage>
        <taxon>Bacteria</taxon>
        <taxon>Bacillati</taxon>
        <taxon>Actinomycetota</taxon>
        <taxon>Actinomycetes</taxon>
        <taxon>Micrococcales</taxon>
        <taxon>Cellulomonadaceae</taxon>
        <taxon>Cellulomonas</taxon>
    </lineage>
</organism>
<dbReference type="EMBL" id="JAUCGQ010000001">
    <property type="protein sequence ID" value="MDM7853415.1"/>
    <property type="molecule type" value="Genomic_DNA"/>
</dbReference>
<dbReference type="InterPro" id="IPR006321">
    <property type="entry name" value="PilT/PilU"/>
</dbReference>
<comment type="similarity">
    <text evidence="1">Belongs to the GSP E family.</text>
</comment>
<keyword evidence="5" id="KW-1185">Reference proteome</keyword>
<evidence type="ECO:0000313" key="5">
    <source>
        <dbReference type="Proteomes" id="UP001529338"/>
    </source>
</evidence>
<gene>
    <name evidence="4" type="ORF">QRT04_00580</name>
</gene>
<dbReference type="PANTHER" id="PTHR30486">
    <property type="entry name" value="TWITCHING MOTILITY PROTEIN PILT"/>
    <property type="match status" value="1"/>
</dbReference>
<evidence type="ECO:0000256" key="2">
    <source>
        <dbReference type="SAM" id="MobiDB-lite"/>
    </source>
</evidence>
<name>A0ABT7SB72_9CELL</name>
<dbReference type="Proteomes" id="UP001529338">
    <property type="component" value="Unassembled WGS sequence"/>
</dbReference>
<evidence type="ECO:0000256" key="1">
    <source>
        <dbReference type="ARBA" id="ARBA00006611"/>
    </source>
</evidence>
<evidence type="ECO:0000259" key="3">
    <source>
        <dbReference type="PROSITE" id="PS00662"/>
    </source>
</evidence>
<feature type="compositionally biased region" description="Low complexity" evidence="2">
    <location>
        <begin position="39"/>
        <end position="49"/>
    </location>
</feature>
<dbReference type="CDD" id="cd01131">
    <property type="entry name" value="PilT"/>
    <property type="match status" value="1"/>
</dbReference>
<dbReference type="NCBIfam" id="TIGR01420">
    <property type="entry name" value="pilT_fam"/>
    <property type="match status" value="1"/>
</dbReference>
<dbReference type="PROSITE" id="PS00662">
    <property type="entry name" value="T2SP_E"/>
    <property type="match status" value="1"/>
</dbReference>
<dbReference type="Gene3D" id="3.30.450.90">
    <property type="match status" value="1"/>
</dbReference>
<dbReference type="SUPFAM" id="SSF52540">
    <property type="entry name" value="P-loop containing nucleoside triphosphate hydrolases"/>
    <property type="match status" value="1"/>
</dbReference>
<dbReference type="Gene3D" id="3.40.50.300">
    <property type="entry name" value="P-loop containing nucleotide triphosphate hydrolases"/>
    <property type="match status" value="1"/>
</dbReference>
<sequence>MSDSYQGPGGEPARPLPPYRPAGPQSGAPGPVPGQTVFSPVPSQSQVAPPAYPQPAAPQPGYGAPAAPAQAAYPAPPAGAPGGQFQPPPARGLDVGPGTLNPGQIAASSLGPAYQSTPTREFDANGNPVAPFVPAQAGPPPTSVAAARAAAAPPAPPAFGAPAGGAPVFLPAAEPAPSAAPEAPAPQQPAATAAAAKPADGRRDRVRSGVGQAAQEGDLPIDEVLTEMVRLNASDVHLTTGSAPMVRISGSLQAIEGFGVMTPDNLRRTIYAILTQKQRETFETNLELDFSYSVRGLARFRVNIYQQRESIGAAFRVIPYEIKELEKLGVPAVVGTFAGLPRGLVLVTGPTGSGKSTTLASIIDLANRTRSDHIMTVEDPIEFLHRHKKSLINQREVGQDTLSFANALKHVLRQDPDIILVGEMRDLETISVALTAAETGHLVFATLHTQDAAQSIDRVIDVFPAHQQAQVRTQLAGAIQGVVCQTLCKRSDQPGRAVATEVLVATPAIRNLIREGKTHQIYSAMQAGAKQGMHTMDQHLAELVKDGKITYEVGLEKCHHIEDYNRLTGRFSGGTQGAAGLGDASAVGAGMGGL</sequence>
<feature type="compositionally biased region" description="Low complexity" evidence="2">
    <location>
        <begin position="188"/>
        <end position="198"/>
    </location>
</feature>
<dbReference type="InterPro" id="IPR027417">
    <property type="entry name" value="P-loop_NTPase"/>
</dbReference>
<accession>A0ABT7SB72</accession>
<feature type="domain" description="Bacterial type II secretion system protein E" evidence="3">
    <location>
        <begin position="412"/>
        <end position="426"/>
    </location>
</feature>
<dbReference type="Pfam" id="PF00437">
    <property type="entry name" value="T2SSE"/>
    <property type="match status" value="1"/>
</dbReference>
<proteinExistence type="inferred from homology"/>
<evidence type="ECO:0000313" key="4">
    <source>
        <dbReference type="EMBL" id="MDM7853415.1"/>
    </source>
</evidence>
<dbReference type="RefSeq" id="WP_289452940.1">
    <property type="nucleotide sequence ID" value="NZ_JAUCGQ010000001.1"/>
</dbReference>
<dbReference type="SMART" id="SM00382">
    <property type="entry name" value="AAA"/>
    <property type="match status" value="1"/>
</dbReference>
<feature type="compositionally biased region" description="Low complexity" evidence="2">
    <location>
        <begin position="59"/>
        <end position="73"/>
    </location>
</feature>
<dbReference type="InterPro" id="IPR001482">
    <property type="entry name" value="T2SS/T4SS_dom"/>
</dbReference>
<reference evidence="4 5" key="1">
    <citation type="submission" date="2023-06" db="EMBL/GenBank/DDBJ databases">
        <title>Cellulomonas sp. MW4 Whole genome sequence.</title>
        <authorList>
            <person name="Park S."/>
        </authorList>
    </citation>
    <scope>NUCLEOTIDE SEQUENCE [LARGE SCALE GENOMIC DNA]</scope>
    <source>
        <strain evidence="4 5">MW4</strain>
    </source>
</reference>
<comment type="caution">
    <text evidence="4">The sequence shown here is derived from an EMBL/GenBank/DDBJ whole genome shotgun (WGS) entry which is preliminary data.</text>
</comment>
<dbReference type="InterPro" id="IPR003593">
    <property type="entry name" value="AAA+_ATPase"/>
</dbReference>